<evidence type="ECO:0000313" key="1">
    <source>
        <dbReference type="EMBL" id="KAJ0181128.1"/>
    </source>
</evidence>
<reference evidence="1 2" key="1">
    <citation type="journal article" date="2021" name="Front. Genet.">
        <title>Chromosome-Level Genome Assembly Reveals Significant Gene Expansion in the Toll and IMD Signaling Pathways of Dendrolimus kikuchii.</title>
        <authorList>
            <person name="Zhou J."/>
            <person name="Wu P."/>
            <person name="Xiong Z."/>
            <person name="Liu N."/>
            <person name="Zhao N."/>
            <person name="Ji M."/>
            <person name="Qiu Y."/>
            <person name="Yang B."/>
        </authorList>
    </citation>
    <scope>NUCLEOTIDE SEQUENCE [LARGE SCALE GENOMIC DNA]</scope>
    <source>
        <strain evidence="1">Ann1</strain>
    </source>
</reference>
<comment type="caution">
    <text evidence="1">The sequence shown here is derived from an EMBL/GenBank/DDBJ whole genome shotgun (WGS) entry which is preliminary data.</text>
</comment>
<accession>A0ACC1DB26</accession>
<gene>
    <name evidence="1" type="ORF">K1T71_003213</name>
</gene>
<dbReference type="EMBL" id="CM034391">
    <property type="protein sequence ID" value="KAJ0181128.1"/>
    <property type="molecule type" value="Genomic_DNA"/>
</dbReference>
<sequence length="275" mass="31394">MCTKISRVSRIVITKCTCTIGLVQTHIFLLILIQSLWTVPTLGKTCESIVCSNVFDYVCGVAESWDGTRVIVRYQNICHLRQIQCRMRHTLEIHQVFDMLCNVNKDQNAETGRRLNDFSIVGAHQACNHTCPTYCIDTYEPTCAQIWKPNMKSYDYRPMINHCHIDLFSCAVGVNVTIHPLSNCYKNFAGVLFMSQVAAMKSLKLLNDIPLGSNLPGNVPHPKQSRRRFRSNNLNKPAILRLNMPRIRLRKTKRGQRDIAKYDDAYNEVKSGTSL</sequence>
<protein>
    <submittedName>
        <fullName evidence="1">Uncharacterized protein</fullName>
    </submittedName>
</protein>
<dbReference type="Proteomes" id="UP000824533">
    <property type="component" value="Linkage Group LG05"/>
</dbReference>
<organism evidence="1 2">
    <name type="scientific">Dendrolimus kikuchii</name>
    <dbReference type="NCBI Taxonomy" id="765133"/>
    <lineage>
        <taxon>Eukaryota</taxon>
        <taxon>Metazoa</taxon>
        <taxon>Ecdysozoa</taxon>
        <taxon>Arthropoda</taxon>
        <taxon>Hexapoda</taxon>
        <taxon>Insecta</taxon>
        <taxon>Pterygota</taxon>
        <taxon>Neoptera</taxon>
        <taxon>Endopterygota</taxon>
        <taxon>Lepidoptera</taxon>
        <taxon>Glossata</taxon>
        <taxon>Ditrysia</taxon>
        <taxon>Bombycoidea</taxon>
        <taxon>Lasiocampidae</taxon>
        <taxon>Dendrolimus</taxon>
    </lineage>
</organism>
<proteinExistence type="predicted"/>
<name>A0ACC1DB26_9NEOP</name>
<evidence type="ECO:0000313" key="2">
    <source>
        <dbReference type="Proteomes" id="UP000824533"/>
    </source>
</evidence>
<keyword evidence="2" id="KW-1185">Reference proteome</keyword>